<dbReference type="PANTHER" id="PTHR43227:SF8">
    <property type="entry name" value="DIACETYLCHITOBIOSE UPTAKE SYSTEM PERMEASE PROTEIN DASB"/>
    <property type="match status" value="1"/>
</dbReference>
<evidence type="ECO:0000256" key="1">
    <source>
        <dbReference type="ARBA" id="ARBA00004651"/>
    </source>
</evidence>
<evidence type="ECO:0000313" key="9">
    <source>
        <dbReference type="EMBL" id="GAA2331972.1"/>
    </source>
</evidence>
<sequence>MTTPPTRRRRRSALPYFLVLPATLLFALFIVAPGAYAVLLSLQRRKVSGGLLGAGSEVVWVGLDNYRQVLADRELWSSVLRMLAVGAVTIPVTIGLALLFALLLDTARARFTRVARLLIFLPYAVPGVIATLLWGFMYLPATSPIGGDHVDYFGPAAVYASVANIAVWGAAGFNMVVIYTALRALPPEIYEAARVDGSSELQIALRIKVPLVLPAITMCTLFTVLASAQLFNEPNTLKPLSNAISSTWVPLMKVYTDAFVNSDIYSAAATSVVLAVVALLVSFAAARVVQARIAGGDR</sequence>
<feature type="transmembrane region" description="Helical" evidence="7">
    <location>
        <begin position="211"/>
        <end position="231"/>
    </location>
</feature>
<dbReference type="SUPFAM" id="SSF161098">
    <property type="entry name" value="MetI-like"/>
    <property type="match status" value="1"/>
</dbReference>
<comment type="similarity">
    <text evidence="7">Belongs to the binding-protein-dependent transport system permease family.</text>
</comment>
<evidence type="ECO:0000256" key="3">
    <source>
        <dbReference type="ARBA" id="ARBA00022475"/>
    </source>
</evidence>
<dbReference type="Proteomes" id="UP001501444">
    <property type="component" value="Unassembled WGS sequence"/>
</dbReference>
<keyword evidence="6 7" id="KW-0472">Membrane</keyword>
<comment type="subcellular location">
    <subcellularLocation>
        <location evidence="1 7">Cell membrane</location>
        <topology evidence="1 7">Multi-pass membrane protein</topology>
    </subcellularLocation>
</comment>
<comment type="caution">
    <text evidence="9">The sequence shown here is derived from an EMBL/GenBank/DDBJ whole genome shotgun (WGS) entry which is preliminary data.</text>
</comment>
<gene>
    <name evidence="9" type="ORF">GCM10010170_010770</name>
</gene>
<evidence type="ECO:0000313" key="10">
    <source>
        <dbReference type="Proteomes" id="UP001501444"/>
    </source>
</evidence>
<keyword evidence="4 7" id="KW-0812">Transmembrane</keyword>
<dbReference type="InterPro" id="IPR035906">
    <property type="entry name" value="MetI-like_sf"/>
</dbReference>
<accession>A0ABP5SIH8</accession>
<dbReference type="Gene3D" id="1.10.3720.10">
    <property type="entry name" value="MetI-like"/>
    <property type="match status" value="1"/>
</dbReference>
<evidence type="ECO:0000256" key="6">
    <source>
        <dbReference type="ARBA" id="ARBA00023136"/>
    </source>
</evidence>
<evidence type="ECO:0000256" key="5">
    <source>
        <dbReference type="ARBA" id="ARBA00022989"/>
    </source>
</evidence>
<organism evidence="9 10">
    <name type="scientific">Dactylosporangium salmoneum</name>
    <dbReference type="NCBI Taxonomy" id="53361"/>
    <lineage>
        <taxon>Bacteria</taxon>
        <taxon>Bacillati</taxon>
        <taxon>Actinomycetota</taxon>
        <taxon>Actinomycetes</taxon>
        <taxon>Micromonosporales</taxon>
        <taxon>Micromonosporaceae</taxon>
        <taxon>Dactylosporangium</taxon>
    </lineage>
</organism>
<dbReference type="InterPro" id="IPR050809">
    <property type="entry name" value="UgpAE/MalFG_permease"/>
</dbReference>
<dbReference type="CDD" id="cd06261">
    <property type="entry name" value="TM_PBP2"/>
    <property type="match status" value="1"/>
</dbReference>
<feature type="transmembrane region" description="Helical" evidence="7">
    <location>
        <begin position="157"/>
        <end position="182"/>
    </location>
</feature>
<proteinExistence type="inferred from homology"/>
<keyword evidence="10" id="KW-1185">Reference proteome</keyword>
<protein>
    <submittedName>
        <fullName evidence="9">Sugar ABC transporter permease</fullName>
    </submittedName>
</protein>
<dbReference type="EMBL" id="BAAARV010000006">
    <property type="protein sequence ID" value="GAA2331972.1"/>
    <property type="molecule type" value="Genomic_DNA"/>
</dbReference>
<keyword evidence="5 7" id="KW-1133">Transmembrane helix</keyword>
<evidence type="ECO:0000256" key="2">
    <source>
        <dbReference type="ARBA" id="ARBA00022448"/>
    </source>
</evidence>
<evidence type="ECO:0000259" key="8">
    <source>
        <dbReference type="PROSITE" id="PS50928"/>
    </source>
</evidence>
<feature type="transmembrane region" description="Helical" evidence="7">
    <location>
        <begin position="117"/>
        <end position="137"/>
    </location>
</feature>
<dbReference type="PANTHER" id="PTHR43227">
    <property type="entry name" value="BLL4140 PROTEIN"/>
    <property type="match status" value="1"/>
</dbReference>
<feature type="transmembrane region" description="Helical" evidence="7">
    <location>
        <begin position="264"/>
        <end position="289"/>
    </location>
</feature>
<dbReference type="RefSeq" id="WP_344611095.1">
    <property type="nucleotide sequence ID" value="NZ_BAAARV010000006.1"/>
</dbReference>
<name>A0ABP5SIH8_9ACTN</name>
<dbReference type="Pfam" id="PF00528">
    <property type="entry name" value="BPD_transp_1"/>
    <property type="match status" value="1"/>
</dbReference>
<dbReference type="PROSITE" id="PS50928">
    <property type="entry name" value="ABC_TM1"/>
    <property type="match status" value="1"/>
</dbReference>
<keyword evidence="3" id="KW-1003">Cell membrane</keyword>
<feature type="transmembrane region" description="Helical" evidence="7">
    <location>
        <begin position="82"/>
        <end position="105"/>
    </location>
</feature>
<evidence type="ECO:0000256" key="7">
    <source>
        <dbReference type="RuleBase" id="RU363032"/>
    </source>
</evidence>
<feature type="domain" description="ABC transmembrane type-1" evidence="8">
    <location>
        <begin position="79"/>
        <end position="285"/>
    </location>
</feature>
<evidence type="ECO:0000256" key="4">
    <source>
        <dbReference type="ARBA" id="ARBA00022692"/>
    </source>
</evidence>
<keyword evidence="2 7" id="KW-0813">Transport</keyword>
<dbReference type="InterPro" id="IPR000515">
    <property type="entry name" value="MetI-like"/>
</dbReference>
<reference evidence="10" key="1">
    <citation type="journal article" date="2019" name="Int. J. Syst. Evol. Microbiol.">
        <title>The Global Catalogue of Microorganisms (GCM) 10K type strain sequencing project: providing services to taxonomists for standard genome sequencing and annotation.</title>
        <authorList>
            <consortium name="The Broad Institute Genomics Platform"/>
            <consortium name="The Broad Institute Genome Sequencing Center for Infectious Disease"/>
            <person name="Wu L."/>
            <person name="Ma J."/>
        </authorList>
    </citation>
    <scope>NUCLEOTIDE SEQUENCE [LARGE SCALE GENOMIC DNA]</scope>
    <source>
        <strain evidence="10">JCM 3272</strain>
    </source>
</reference>